<reference evidence="2" key="1">
    <citation type="submission" date="2021-01" db="EMBL/GenBank/DDBJ databases">
        <authorList>
            <consortium name="Genoscope - CEA"/>
            <person name="William W."/>
        </authorList>
    </citation>
    <scope>NUCLEOTIDE SEQUENCE</scope>
</reference>
<protein>
    <recommendedName>
        <fullName evidence="4">Transmembrane protein</fullName>
    </recommendedName>
</protein>
<proteinExistence type="predicted"/>
<dbReference type="Proteomes" id="UP000689195">
    <property type="component" value="Unassembled WGS sequence"/>
</dbReference>
<feature type="transmembrane region" description="Helical" evidence="1">
    <location>
        <begin position="71"/>
        <end position="87"/>
    </location>
</feature>
<gene>
    <name evidence="2" type="ORF">PPENT_87.1.T1010154</name>
</gene>
<keyword evidence="1" id="KW-0812">Transmembrane</keyword>
<sequence>MHKKISLCNGQFKTIRKEQLQCLEHHPQSLFKNIINKLQNHIFSSTAQPQILKKPMFIFQKTILKVKLNHIFGYLQIAFLFLFTDLLDQNMRKVKILPIFIKSI</sequence>
<evidence type="ECO:0000313" key="3">
    <source>
        <dbReference type="Proteomes" id="UP000689195"/>
    </source>
</evidence>
<name>A0A8S1WVY6_9CILI</name>
<comment type="caution">
    <text evidence="2">The sequence shown here is derived from an EMBL/GenBank/DDBJ whole genome shotgun (WGS) entry which is preliminary data.</text>
</comment>
<keyword evidence="3" id="KW-1185">Reference proteome</keyword>
<evidence type="ECO:0000313" key="2">
    <source>
        <dbReference type="EMBL" id="CAD8192435.1"/>
    </source>
</evidence>
<evidence type="ECO:0008006" key="4">
    <source>
        <dbReference type="Google" id="ProtNLM"/>
    </source>
</evidence>
<evidence type="ECO:0000256" key="1">
    <source>
        <dbReference type="SAM" id="Phobius"/>
    </source>
</evidence>
<organism evidence="2 3">
    <name type="scientific">Paramecium pentaurelia</name>
    <dbReference type="NCBI Taxonomy" id="43138"/>
    <lineage>
        <taxon>Eukaryota</taxon>
        <taxon>Sar</taxon>
        <taxon>Alveolata</taxon>
        <taxon>Ciliophora</taxon>
        <taxon>Intramacronucleata</taxon>
        <taxon>Oligohymenophorea</taxon>
        <taxon>Peniculida</taxon>
        <taxon>Parameciidae</taxon>
        <taxon>Paramecium</taxon>
    </lineage>
</organism>
<keyword evidence="1" id="KW-0472">Membrane</keyword>
<accession>A0A8S1WVY6</accession>
<keyword evidence="1" id="KW-1133">Transmembrane helix</keyword>
<dbReference type="AlphaFoldDB" id="A0A8S1WVY6"/>
<dbReference type="EMBL" id="CAJJDO010000101">
    <property type="protein sequence ID" value="CAD8192435.1"/>
    <property type="molecule type" value="Genomic_DNA"/>
</dbReference>